<accession>A0A0P8BR29</accession>
<dbReference type="GO" id="GO:0005524">
    <property type="term" value="F:ATP binding"/>
    <property type="evidence" value="ECO:0007669"/>
    <property type="project" value="UniProtKB-UniRule"/>
</dbReference>
<dbReference type="EMBL" id="LJSX01000004">
    <property type="protein sequence ID" value="KPQ11976.1"/>
    <property type="molecule type" value="Genomic_DNA"/>
</dbReference>
<evidence type="ECO:0000256" key="13">
    <source>
        <dbReference type="RuleBase" id="RU003785"/>
    </source>
</evidence>
<evidence type="ECO:0000256" key="12">
    <source>
        <dbReference type="RuleBase" id="RU003784"/>
    </source>
</evidence>
<dbReference type="Gene3D" id="1.10.20.140">
    <property type="match status" value="1"/>
</dbReference>
<evidence type="ECO:0000313" key="16">
    <source>
        <dbReference type="Proteomes" id="UP000050497"/>
    </source>
</evidence>
<evidence type="ECO:0000256" key="4">
    <source>
        <dbReference type="ARBA" id="ARBA00022679"/>
    </source>
</evidence>
<gene>
    <name evidence="10 14" type="primary">miaA</name>
    <name evidence="15" type="ORF">GA0071312_2474</name>
    <name evidence="14" type="ORF">HLUCCO17_04045</name>
</gene>
<evidence type="ECO:0000256" key="5">
    <source>
        <dbReference type="ARBA" id="ARBA00022694"/>
    </source>
</evidence>
<sequence>MKPAPAINPVAPILIAGPTASGKSALALTLARKLDGVVINTDSMQVYADLRILTARPSPDEEALAPHRLYGSVDGDVNHSVGRWLADATGILAETRAEGRVPIFVGGTGLYFKALIAGLSAIPPVPDGVRAGLRAEFADRPTPDLHAVLAERDPGAAAGIQPNDRQRIMRALEVLEATGRSIVRFRDAREPGPLTGEPVARLFLAPERAVLRTRIDSRFDAMMQAGALDEVARLAARDLDPALPVMRAHGVPALIAHLRGEMSLADAVARGKADTRAYAKRQFTWFRNVLPGWSWCDPEAAMAQAQADPHGFIALEAAKAPRQR</sequence>
<organism evidence="14 16">
    <name type="scientific">Saliniramus fredricksonii</name>
    <dbReference type="NCBI Taxonomy" id="1653334"/>
    <lineage>
        <taxon>Bacteria</taxon>
        <taxon>Pseudomonadati</taxon>
        <taxon>Pseudomonadota</taxon>
        <taxon>Alphaproteobacteria</taxon>
        <taxon>Hyphomicrobiales</taxon>
        <taxon>Salinarimonadaceae</taxon>
        <taxon>Saliniramus</taxon>
    </lineage>
</organism>
<evidence type="ECO:0000256" key="8">
    <source>
        <dbReference type="ARBA" id="ARBA00022842"/>
    </source>
</evidence>
<dbReference type="Proteomes" id="UP000182800">
    <property type="component" value="Unassembled WGS sequence"/>
</dbReference>
<dbReference type="Proteomes" id="UP000050497">
    <property type="component" value="Unassembled WGS sequence"/>
</dbReference>
<dbReference type="NCBIfam" id="TIGR00174">
    <property type="entry name" value="miaA"/>
    <property type="match status" value="1"/>
</dbReference>
<evidence type="ECO:0000256" key="1">
    <source>
        <dbReference type="ARBA" id="ARBA00001946"/>
    </source>
</evidence>
<dbReference type="Pfam" id="PF01715">
    <property type="entry name" value="IPPT"/>
    <property type="match status" value="1"/>
</dbReference>
<evidence type="ECO:0000313" key="14">
    <source>
        <dbReference type="EMBL" id="KPQ11976.1"/>
    </source>
</evidence>
<keyword evidence="7 10" id="KW-0067">ATP-binding</keyword>
<reference evidence="14 16" key="1">
    <citation type="submission" date="2015-09" db="EMBL/GenBank/DDBJ databases">
        <title>Identification and resolution of microdiversity through metagenomic sequencing of parallel consortia.</title>
        <authorList>
            <person name="Nelson W.C."/>
            <person name="Romine M.F."/>
            <person name="Lindemann S.R."/>
        </authorList>
    </citation>
    <scope>NUCLEOTIDE SEQUENCE [LARGE SCALE GENOMIC DNA]</scope>
    <source>
        <strain evidence="14">HL-109</strain>
    </source>
</reference>
<dbReference type="Gene3D" id="3.40.50.300">
    <property type="entry name" value="P-loop containing nucleotide triphosphate hydrolases"/>
    <property type="match status" value="1"/>
</dbReference>
<evidence type="ECO:0000313" key="17">
    <source>
        <dbReference type="Proteomes" id="UP000182800"/>
    </source>
</evidence>
<dbReference type="PATRIC" id="fig|1653334.4.peg.1497"/>
<feature type="site" description="Interaction with substrate tRNA" evidence="10">
    <location>
        <position position="130"/>
    </location>
</feature>
<feature type="site" description="Interaction with substrate tRNA" evidence="10">
    <location>
        <position position="108"/>
    </location>
</feature>
<protein>
    <recommendedName>
        <fullName evidence="10">tRNA dimethylallyltransferase</fullName>
        <ecNumber evidence="10">2.5.1.75</ecNumber>
    </recommendedName>
    <alternativeName>
        <fullName evidence="10">Dimethylallyl diphosphate:tRNA dimethylallyltransferase</fullName>
        <shortName evidence="10">DMAPP:tRNA dimethylallyltransferase</shortName>
        <shortName evidence="10">DMATase</shortName>
    </alternativeName>
    <alternativeName>
        <fullName evidence="10">Isopentenyl-diphosphate:tRNA isopentenyltransferase</fullName>
        <shortName evidence="10">IPP transferase</shortName>
        <shortName evidence="10">IPPT</shortName>
        <shortName evidence="10">IPTase</shortName>
    </alternativeName>
</protein>
<dbReference type="RefSeq" id="WP_074445211.1">
    <property type="nucleotide sequence ID" value="NZ_FMBM01000002.1"/>
</dbReference>
<evidence type="ECO:0000256" key="2">
    <source>
        <dbReference type="ARBA" id="ARBA00003213"/>
    </source>
</evidence>
<feature type="binding site" evidence="10">
    <location>
        <begin position="17"/>
        <end position="24"/>
    </location>
    <ligand>
        <name>ATP</name>
        <dbReference type="ChEBI" id="CHEBI:30616"/>
    </ligand>
</feature>
<dbReference type="PANTHER" id="PTHR11088">
    <property type="entry name" value="TRNA DIMETHYLALLYLTRANSFERASE"/>
    <property type="match status" value="1"/>
</dbReference>
<keyword evidence="8 10" id="KW-0460">Magnesium</keyword>
<dbReference type="HAMAP" id="MF_00185">
    <property type="entry name" value="IPP_trans"/>
    <property type="match status" value="1"/>
</dbReference>
<comment type="caution">
    <text evidence="14">The sequence shown here is derived from an EMBL/GenBank/DDBJ whole genome shotgun (WGS) entry which is preliminary data.</text>
</comment>
<comment type="cofactor">
    <cofactor evidence="1 10">
        <name>Mg(2+)</name>
        <dbReference type="ChEBI" id="CHEBI:18420"/>
    </cofactor>
</comment>
<feature type="binding site" evidence="10">
    <location>
        <begin position="19"/>
        <end position="24"/>
    </location>
    <ligand>
        <name>substrate</name>
    </ligand>
</feature>
<feature type="region of interest" description="Interaction with substrate tRNA" evidence="10">
    <location>
        <begin position="166"/>
        <end position="170"/>
    </location>
</feature>
<keyword evidence="5 10" id="KW-0819">tRNA processing</keyword>
<keyword evidence="6 10" id="KW-0547">Nucleotide-binding</keyword>
<keyword evidence="17" id="KW-1185">Reference proteome</keyword>
<evidence type="ECO:0000313" key="15">
    <source>
        <dbReference type="EMBL" id="SCC81529.1"/>
    </source>
</evidence>
<dbReference type="OrthoDB" id="9776390at2"/>
<dbReference type="EC" id="2.5.1.75" evidence="10"/>
<evidence type="ECO:0000256" key="11">
    <source>
        <dbReference type="RuleBase" id="RU003783"/>
    </source>
</evidence>
<evidence type="ECO:0000256" key="6">
    <source>
        <dbReference type="ARBA" id="ARBA00022741"/>
    </source>
</evidence>
<dbReference type="InterPro" id="IPR039657">
    <property type="entry name" value="Dimethylallyltransferase"/>
</dbReference>
<feature type="region of interest" description="Interaction with substrate tRNA" evidence="10">
    <location>
        <begin position="42"/>
        <end position="45"/>
    </location>
</feature>
<name>A0A0P8BR29_9HYPH</name>
<comment type="subunit">
    <text evidence="10">Monomer.</text>
</comment>
<dbReference type="AlphaFoldDB" id="A0A0P8BR29"/>
<evidence type="ECO:0000256" key="9">
    <source>
        <dbReference type="ARBA" id="ARBA00049563"/>
    </source>
</evidence>
<comment type="function">
    <text evidence="2 10 12">Catalyzes the transfer of a dimethylallyl group onto the adenine at position 37 in tRNAs that read codons beginning with uridine, leading to the formation of N6-(dimethylallyl)adenosine (i(6)A).</text>
</comment>
<dbReference type="PANTHER" id="PTHR11088:SF60">
    <property type="entry name" value="TRNA DIMETHYLALLYLTRANSFERASE"/>
    <property type="match status" value="1"/>
</dbReference>
<evidence type="ECO:0000256" key="7">
    <source>
        <dbReference type="ARBA" id="ARBA00022840"/>
    </source>
</evidence>
<dbReference type="EMBL" id="FMBM01000002">
    <property type="protein sequence ID" value="SCC81529.1"/>
    <property type="molecule type" value="Genomic_DNA"/>
</dbReference>
<reference evidence="15 17" key="2">
    <citation type="submission" date="2016-08" db="EMBL/GenBank/DDBJ databases">
        <authorList>
            <person name="Varghese N."/>
            <person name="Submissions Spin"/>
        </authorList>
    </citation>
    <scope>NUCLEOTIDE SEQUENCE [LARGE SCALE GENOMIC DNA]</scope>
    <source>
        <strain evidence="15 17">HL-109</strain>
    </source>
</reference>
<dbReference type="SUPFAM" id="SSF52540">
    <property type="entry name" value="P-loop containing nucleoside triphosphate hydrolases"/>
    <property type="match status" value="2"/>
</dbReference>
<evidence type="ECO:0000256" key="3">
    <source>
        <dbReference type="ARBA" id="ARBA00005842"/>
    </source>
</evidence>
<proteinExistence type="inferred from homology"/>
<comment type="catalytic activity">
    <reaction evidence="9 10 11">
        <text>adenosine(37) in tRNA + dimethylallyl diphosphate = N(6)-dimethylallyladenosine(37) in tRNA + diphosphate</text>
        <dbReference type="Rhea" id="RHEA:26482"/>
        <dbReference type="Rhea" id="RHEA-COMP:10162"/>
        <dbReference type="Rhea" id="RHEA-COMP:10375"/>
        <dbReference type="ChEBI" id="CHEBI:33019"/>
        <dbReference type="ChEBI" id="CHEBI:57623"/>
        <dbReference type="ChEBI" id="CHEBI:74411"/>
        <dbReference type="ChEBI" id="CHEBI:74415"/>
        <dbReference type="EC" id="2.5.1.75"/>
    </reaction>
</comment>
<dbReference type="STRING" id="1653334.GA0071312_2474"/>
<evidence type="ECO:0000256" key="10">
    <source>
        <dbReference type="HAMAP-Rule" id="MF_00185"/>
    </source>
</evidence>
<dbReference type="InterPro" id="IPR027417">
    <property type="entry name" value="P-loop_NTPase"/>
</dbReference>
<dbReference type="GO" id="GO:0006400">
    <property type="term" value="P:tRNA modification"/>
    <property type="evidence" value="ECO:0007669"/>
    <property type="project" value="TreeGrafter"/>
</dbReference>
<comment type="similarity">
    <text evidence="3 10 13">Belongs to the IPP transferase family.</text>
</comment>
<comment type="caution">
    <text evidence="10">Lacks conserved residue(s) required for the propagation of feature annotation.</text>
</comment>
<dbReference type="InterPro" id="IPR018022">
    <property type="entry name" value="IPT"/>
</dbReference>
<dbReference type="GO" id="GO:0052381">
    <property type="term" value="F:tRNA dimethylallyltransferase activity"/>
    <property type="evidence" value="ECO:0007669"/>
    <property type="project" value="UniProtKB-UniRule"/>
</dbReference>
<keyword evidence="4 10" id="KW-0808">Transferase</keyword>